<keyword evidence="4" id="KW-1003">Cell membrane</keyword>
<dbReference type="AlphaFoldDB" id="A0A5J5IMM4"/>
<gene>
    <name evidence="9" type="ORF">FW778_09350</name>
</gene>
<dbReference type="RefSeq" id="WP_150414328.1">
    <property type="nucleotide sequence ID" value="NZ_VYQF01000001.1"/>
</dbReference>
<sequence>MIINNQSPFYVKLGFKFLVIFFICYFINVAQNILIPFAFACLLAVFLLPVVNFFQAHKIPRVLSIAFSIILAIGFIVGVIYFLSSQIANFMQDIPSIKQHLNDHFITLQNWVKEKFHISFQEQNEYLNEQADKLKETGTGYISHTFFSITEAIMLVILMPIYTFLLLFYKDHIRNFLFSIFKQQHAPGIRNVLSQTKLMIRSYMTGLLIEMAIVATANSTGLVLIGIKYAIFFGVFAAVLNLIPYVGMFTATLFTVLVSLTTTDSTGNIVWIIVIFYSIHIVDVNFLMPRIVASRLRVNALVSILGVVIGGALTGISGLFLSIPVIAFTKIVCDEVEELKPWGLLMGDETTYSKKSKLYKKLEKISIKKISRSKRQIKD</sequence>
<evidence type="ECO:0000256" key="4">
    <source>
        <dbReference type="ARBA" id="ARBA00022475"/>
    </source>
</evidence>
<feature type="transmembrane region" description="Helical" evidence="8">
    <location>
        <begin position="34"/>
        <end position="55"/>
    </location>
</feature>
<dbReference type="EMBL" id="VYQF01000001">
    <property type="protein sequence ID" value="KAA9042199.1"/>
    <property type="molecule type" value="Genomic_DNA"/>
</dbReference>
<evidence type="ECO:0000256" key="8">
    <source>
        <dbReference type="SAM" id="Phobius"/>
    </source>
</evidence>
<dbReference type="GO" id="GO:0055085">
    <property type="term" value="P:transmembrane transport"/>
    <property type="evidence" value="ECO:0007669"/>
    <property type="project" value="TreeGrafter"/>
</dbReference>
<evidence type="ECO:0000256" key="6">
    <source>
        <dbReference type="ARBA" id="ARBA00022989"/>
    </source>
</evidence>
<evidence type="ECO:0000256" key="3">
    <source>
        <dbReference type="ARBA" id="ARBA00022448"/>
    </source>
</evidence>
<reference evidence="9 10" key="1">
    <citation type="submission" date="2019-09" db="EMBL/GenBank/DDBJ databases">
        <title>Draft genome sequence of Ginsengibacter sp. BR5-29.</title>
        <authorList>
            <person name="Im W.-T."/>
        </authorList>
    </citation>
    <scope>NUCLEOTIDE SEQUENCE [LARGE SCALE GENOMIC DNA]</scope>
    <source>
        <strain evidence="9 10">BR5-29</strain>
    </source>
</reference>
<feature type="transmembrane region" description="Helical" evidence="8">
    <location>
        <begin position="300"/>
        <end position="321"/>
    </location>
</feature>
<name>A0A5J5IMM4_9BACT</name>
<dbReference type="Proteomes" id="UP000326903">
    <property type="component" value="Unassembled WGS sequence"/>
</dbReference>
<dbReference type="GO" id="GO:0005886">
    <property type="term" value="C:plasma membrane"/>
    <property type="evidence" value="ECO:0007669"/>
    <property type="project" value="UniProtKB-SubCell"/>
</dbReference>
<evidence type="ECO:0000256" key="7">
    <source>
        <dbReference type="ARBA" id="ARBA00023136"/>
    </source>
</evidence>
<comment type="caution">
    <text evidence="9">The sequence shown here is derived from an EMBL/GenBank/DDBJ whole genome shotgun (WGS) entry which is preliminary data.</text>
</comment>
<keyword evidence="5 8" id="KW-0812">Transmembrane</keyword>
<evidence type="ECO:0000256" key="5">
    <source>
        <dbReference type="ARBA" id="ARBA00022692"/>
    </source>
</evidence>
<evidence type="ECO:0000256" key="1">
    <source>
        <dbReference type="ARBA" id="ARBA00004651"/>
    </source>
</evidence>
<keyword evidence="3" id="KW-0813">Transport</keyword>
<protein>
    <submittedName>
        <fullName evidence="9">AI-2E family transporter</fullName>
    </submittedName>
</protein>
<keyword evidence="10" id="KW-1185">Reference proteome</keyword>
<evidence type="ECO:0000313" key="10">
    <source>
        <dbReference type="Proteomes" id="UP000326903"/>
    </source>
</evidence>
<evidence type="ECO:0000313" key="9">
    <source>
        <dbReference type="EMBL" id="KAA9042199.1"/>
    </source>
</evidence>
<feature type="transmembrane region" description="Helical" evidence="8">
    <location>
        <begin position="9"/>
        <end position="28"/>
    </location>
</feature>
<dbReference type="InterPro" id="IPR002549">
    <property type="entry name" value="AI-2E-like"/>
</dbReference>
<evidence type="ECO:0000256" key="2">
    <source>
        <dbReference type="ARBA" id="ARBA00009773"/>
    </source>
</evidence>
<comment type="subcellular location">
    <subcellularLocation>
        <location evidence="1">Cell membrane</location>
        <topology evidence="1">Multi-pass membrane protein</topology>
    </subcellularLocation>
</comment>
<feature type="transmembrane region" description="Helical" evidence="8">
    <location>
        <begin position="269"/>
        <end position="288"/>
    </location>
</feature>
<feature type="transmembrane region" description="Helical" evidence="8">
    <location>
        <begin position="203"/>
        <end position="225"/>
    </location>
</feature>
<proteinExistence type="inferred from homology"/>
<feature type="transmembrane region" description="Helical" evidence="8">
    <location>
        <begin position="62"/>
        <end position="83"/>
    </location>
</feature>
<accession>A0A5J5IMM4</accession>
<comment type="similarity">
    <text evidence="2">Belongs to the autoinducer-2 exporter (AI-2E) (TC 2.A.86) family.</text>
</comment>
<feature type="transmembrane region" description="Helical" evidence="8">
    <location>
        <begin position="231"/>
        <end position="257"/>
    </location>
</feature>
<feature type="transmembrane region" description="Helical" evidence="8">
    <location>
        <begin position="146"/>
        <end position="169"/>
    </location>
</feature>
<dbReference type="PANTHER" id="PTHR21716:SF53">
    <property type="entry name" value="PERMEASE PERM-RELATED"/>
    <property type="match status" value="1"/>
</dbReference>
<dbReference type="Pfam" id="PF01594">
    <property type="entry name" value="AI-2E_transport"/>
    <property type="match status" value="1"/>
</dbReference>
<dbReference type="PANTHER" id="PTHR21716">
    <property type="entry name" value="TRANSMEMBRANE PROTEIN"/>
    <property type="match status" value="1"/>
</dbReference>
<keyword evidence="6 8" id="KW-1133">Transmembrane helix</keyword>
<keyword evidence="7 8" id="KW-0472">Membrane</keyword>
<organism evidence="9 10">
    <name type="scientific">Ginsengibacter hankyongi</name>
    <dbReference type="NCBI Taxonomy" id="2607284"/>
    <lineage>
        <taxon>Bacteria</taxon>
        <taxon>Pseudomonadati</taxon>
        <taxon>Bacteroidota</taxon>
        <taxon>Chitinophagia</taxon>
        <taxon>Chitinophagales</taxon>
        <taxon>Chitinophagaceae</taxon>
        <taxon>Ginsengibacter</taxon>
    </lineage>
</organism>